<dbReference type="Proteomes" id="UP000535890">
    <property type="component" value="Unassembled WGS sequence"/>
</dbReference>
<dbReference type="Gene3D" id="3.40.50.1820">
    <property type="entry name" value="alpha/beta hydrolase"/>
    <property type="match status" value="1"/>
</dbReference>
<proteinExistence type="predicted"/>
<evidence type="ECO:0000313" key="4">
    <source>
        <dbReference type="Proteomes" id="UP000535890"/>
    </source>
</evidence>
<evidence type="ECO:0000259" key="2">
    <source>
        <dbReference type="Pfam" id="PF00561"/>
    </source>
</evidence>
<keyword evidence="4" id="KW-1185">Reference proteome</keyword>
<dbReference type="PRINTS" id="PR00111">
    <property type="entry name" value="ABHYDROLASE"/>
</dbReference>
<name>A0A7Y9J4B1_9PSEU</name>
<dbReference type="AlphaFoldDB" id="A0A7Y9J4B1"/>
<dbReference type="PRINTS" id="PR00412">
    <property type="entry name" value="EPOXHYDRLASE"/>
</dbReference>
<dbReference type="InterPro" id="IPR000639">
    <property type="entry name" value="Epox_hydrolase-like"/>
</dbReference>
<dbReference type="SUPFAM" id="SSF53474">
    <property type="entry name" value="alpha/beta-Hydrolases"/>
    <property type="match status" value="1"/>
</dbReference>
<evidence type="ECO:0000256" key="1">
    <source>
        <dbReference type="ARBA" id="ARBA00022801"/>
    </source>
</evidence>
<dbReference type="InterPro" id="IPR029058">
    <property type="entry name" value="AB_hydrolase_fold"/>
</dbReference>
<dbReference type="InterPro" id="IPR000073">
    <property type="entry name" value="AB_hydrolase_1"/>
</dbReference>
<reference evidence="3 4" key="1">
    <citation type="submission" date="2020-07" db="EMBL/GenBank/DDBJ databases">
        <title>Sequencing the genomes of 1000 actinobacteria strains.</title>
        <authorList>
            <person name="Klenk H.-P."/>
        </authorList>
    </citation>
    <scope>NUCLEOTIDE SEQUENCE [LARGE SCALE GENOMIC DNA]</scope>
    <source>
        <strain evidence="3 4">DSM 45772</strain>
    </source>
</reference>
<evidence type="ECO:0000313" key="3">
    <source>
        <dbReference type="EMBL" id="NYD34882.1"/>
    </source>
</evidence>
<accession>A0A7Y9J4B1</accession>
<dbReference type="RefSeq" id="WP_345195128.1">
    <property type="nucleotide sequence ID" value="NZ_BAABHP010000003.1"/>
</dbReference>
<dbReference type="GO" id="GO:0016787">
    <property type="term" value="F:hydrolase activity"/>
    <property type="evidence" value="ECO:0007669"/>
    <property type="project" value="UniProtKB-KW"/>
</dbReference>
<keyword evidence="1" id="KW-0378">Hydrolase</keyword>
<sequence>MEGRYMVEYNHSYVDVGEVVLHVAEIGDGAPVLLVHGFPQTWYSWTAVAPLLADAGYRCVMPDLRGLGDSTRPLHGYDKQTLGEDLVRVLDAFDIERCAVVGHDWGGAVAFSIAARHPERVSRLGVVDVAIPGDGQPNISQGGRRWHHAFLGTLDLPEALITGREEVFLRWFYEHYGHHQKVLPDDAVAEYLRCYTAAGALRAGFELYRTVPLDIAANETLGKIDVPVLAVGGATSFGRGDEVEESLRRMAHDVTGHVIPDCGHWVPEEKPRELAELIIGHVGPS</sequence>
<comment type="caution">
    <text evidence="3">The sequence shown here is derived from an EMBL/GenBank/DDBJ whole genome shotgun (WGS) entry which is preliminary data.</text>
</comment>
<feature type="domain" description="AB hydrolase-1" evidence="2">
    <location>
        <begin position="31"/>
        <end position="271"/>
    </location>
</feature>
<dbReference type="EMBL" id="JACCBN010000001">
    <property type="protein sequence ID" value="NYD34882.1"/>
    <property type="molecule type" value="Genomic_DNA"/>
</dbReference>
<organism evidence="3 4">
    <name type="scientific">Actinomycetospora corticicola</name>
    <dbReference type="NCBI Taxonomy" id="663602"/>
    <lineage>
        <taxon>Bacteria</taxon>
        <taxon>Bacillati</taxon>
        <taxon>Actinomycetota</taxon>
        <taxon>Actinomycetes</taxon>
        <taxon>Pseudonocardiales</taxon>
        <taxon>Pseudonocardiaceae</taxon>
        <taxon>Actinomycetospora</taxon>
    </lineage>
</organism>
<gene>
    <name evidence="3" type="ORF">BJ983_000984</name>
</gene>
<dbReference type="PANTHER" id="PTHR43329">
    <property type="entry name" value="EPOXIDE HYDROLASE"/>
    <property type="match status" value="1"/>
</dbReference>
<protein>
    <submittedName>
        <fullName evidence="3">Pimeloyl-ACP methyl ester carboxylesterase</fullName>
    </submittedName>
</protein>
<dbReference type="Pfam" id="PF00561">
    <property type="entry name" value="Abhydrolase_1"/>
    <property type="match status" value="1"/>
</dbReference>